<keyword evidence="3" id="KW-1185">Reference proteome</keyword>
<protein>
    <submittedName>
        <fullName evidence="4">Endo/exonuclease/phosphatase domain-containing protein</fullName>
    </submittedName>
</protein>
<feature type="region of interest" description="Disordered" evidence="1">
    <location>
        <begin position="1"/>
        <end position="23"/>
    </location>
</feature>
<dbReference type="EMBL" id="UZAM01008980">
    <property type="protein sequence ID" value="VDP07185.1"/>
    <property type="molecule type" value="Genomic_DNA"/>
</dbReference>
<organism evidence="4">
    <name type="scientific">Soboliphyme baturini</name>
    <dbReference type="NCBI Taxonomy" id="241478"/>
    <lineage>
        <taxon>Eukaryota</taxon>
        <taxon>Metazoa</taxon>
        <taxon>Ecdysozoa</taxon>
        <taxon>Nematoda</taxon>
        <taxon>Enoplea</taxon>
        <taxon>Dorylaimia</taxon>
        <taxon>Dioctophymatida</taxon>
        <taxon>Dioctophymatoidea</taxon>
        <taxon>Soboliphymatidae</taxon>
        <taxon>Soboliphyme</taxon>
    </lineage>
</organism>
<reference evidence="2 3" key="2">
    <citation type="submission" date="2018-11" db="EMBL/GenBank/DDBJ databases">
        <authorList>
            <consortium name="Pathogen Informatics"/>
        </authorList>
    </citation>
    <scope>NUCLEOTIDE SEQUENCE [LARGE SCALE GENOMIC DNA]</scope>
</reference>
<dbReference type="InterPro" id="IPR036691">
    <property type="entry name" value="Endo/exonu/phosph_ase_sf"/>
</dbReference>
<evidence type="ECO:0000313" key="4">
    <source>
        <dbReference type="WBParaSite" id="SBAD_0000563901-mRNA-1"/>
    </source>
</evidence>
<accession>A0A183IP75</accession>
<dbReference type="OrthoDB" id="5862865at2759"/>
<sequence length="232" mass="25707">MALTSSKIIPARSSPWKPSDEQAVGKLTQTAKSRRSELLIALSQPVCVATQRRLMKTDATTTKIPVSYRFATRSELRKQTPRCDHITSEKASREKKEQVLVDEAIKYQLDILGLSSTKRPGFGLLNLNGWKLFYSGVDITTRTQAGVGVLVEPNLANRIIVWKPITGRVVILRLKLQQANSITLVQVYAPNVEGEYETFLEEVQCALSEVPNTGSFILIGDLNSHVGVNAEK</sequence>
<name>A0A183IP75_9BILA</name>
<gene>
    <name evidence="2" type="ORF">SBAD_LOCUS5422</name>
</gene>
<dbReference type="Gene3D" id="3.60.10.10">
    <property type="entry name" value="Endonuclease/exonuclease/phosphatase"/>
    <property type="match status" value="1"/>
</dbReference>
<evidence type="ECO:0000313" key="3">
    <source>
        <dbReference type="Proteomes" id="UP000270296"/>
    </source>
</evidence>
<dbReference type="AlphaFoldDB" id="A0A183IP75"/>
<proteinExistence type="predicted"/>
<reference evidence="4" key="1">
    <citation type="submission" date="2016-06" db="UniProtKB">
        <authorList>
            <consortium name="WormBaseParasite"/>
        </authorList>
    </citation>
    <scope>IDENTIFICATION</scope>
</reference>
<dbReference type="WBParaSite" id="SBAD_0000563901-mRNA-1">
    <property type="protein sequence ID" value="SBAD_0000563901-mRNA-1"/>
    <property type="gene ID" value="SBAD_0000563901"/>
</dbReference>
<evidence type="ECO:0000256" key="1">
    <source>
        <dbReference type="SAM" id="MobiDB-lite"/>
    </source>
</evidence>
<evidence type="ECO:0000313" key="2">
    <source>
        <dbReference type="EMBL" id="VDP07185.1"/>
    </source>
</evidence>
<dbReference type="SUPFAM" id="SSF56219">
    <property type="entry name" value="DNase I-like"/>
    <property type="match status" value="1"/>
</dbReference>
<dbReference type="Proteomes" id="UP000270296">
    <property type="component" value="Unassembled WGS sequence"/>
</dbReference>